<dbReference type="PANTHER" id="PTHR23201">
    <property type="entry name" value="EXTENSIN, PROLINE-RICH PROTEIN"/>
    <property type="match status" value="1"/>
</dbReference>
<dbReference type="Proteomes" id="UP001419268">
    <property type="component" value="Unassembled WGS sequence"/>
</dbReference>
<proteinExistence type="inferred from homology"/>
<name>A0AAP0L8D7_9MAGN</name>
<comment type="similarity">
    <text evidence="1">Belongs to the GASA family.</text>
</comment>
<feature type="chain" id="PRO_5042968203" description="Snakin-1" evidence="2">
    <location>
        <begin position="27"/>
        <end position="88"/>
    </location>
</feature>
<evidence type="ECO:0000256" key="2">
    <source>
        <dbReference type="SAM" id="SignalP"/>
    </source>
</evidence>
<evidence type="ECO:0000256" key="1">
    <source>
        <dbReference type="ARBA" id="ARBA00010582"/>
    </source>
</evidence>
<dbReference type="InterPro" id="IPR003854">
    <property type="entry name" value="GASA"/>
</dbReference>
<organism evidence="3 4">
    <name type="scientific">Stephania cephalantha</name>
    <dbReference type="NCBI Taxonomy" id="152367"/>
    <lineage>
        <taxon>Eukaryota</taxon>
        <taxon>Viridiplantae</taxon>
        <taxon>Streptophyta</taxon>
        <taxon>Embryophyta</taxon>
        <taxon>Tracheophyta</taxon>
        <taxon>Spermatophyta</taxon>
        <taxon>Magnoliopsida</taxon>
        <taxon>Ranunculales</taxon>
        <taxon>Menispermaceae</taxon>
        <taxon>Menispermoideae</taxon>
        <taxon>Cissampelideae</taxon>
        <taxon>Stephania</taxon>
    </lineage>
</organism>
<dbReference type="Pfam" id="PF02704">
    <property type="entry name" value="GASA"/>
    <property type="match status" value="1"/>
</dbReference>
<evidence type="ECO:0000313" key="4">
    <source>
        <dbReference type="Proteomes" id="UP001419268"/>
    </source>
</evidence>
<accession>A0AAP0L8D7</accession>
<dbReference type="AlphaFoldDB" id="A0AAP0L8D7"/>
<keyword evidence="2" id="KW-0732">Signal</keyword>
<comment type="caution">
    <text evidence="3">The sequence shown here is derived from an EMBL/GenBank/DDBJ whole genome shotgun (WGS) entry which is preliminary data.</text>
</comment>
<reference evidence="3 4" key="1">
    <citation type="submission" date="2024-01" db="EMBL/GenBank/DDBJ databases">
        <title>Genome assemblies of Stephania.</title>
        <authorList>
            <person name="Yang L."/>
        </authorList>
    </citation>
    <scope>NUCLEOTIDE SEQUENCE [LARGE SCALE GENOMIC DNA]</scope>
    <source>
        <strain evidence="3">JXDWG</strain>
        <tissue evidence="3">Leaf</tissue>
    </source>
</reference>
<sequence>MRILYAAALLLLSLVLSSSFLQSTTAASFCESKCNARCAKAAVWDRCYKYCGICCLQCKCVPDGTYGNKDQCACYRDKKNNKGKPKCP</sequence>
<protein>
    <recommendedName>
        <fullName evidence="5">Snakin-1</fullName>
    </recommendedName>
</protein>
<dbReference type="EMBL" id="JBBNAG010000001">
    <property type="protein sequence ID" value="KAK9165890.1"/>
    <property type="molecule type" value="Genomic_DNA"/>
</dbReference>
<evidence type="ECO:0000313" key="3">
    <source>
        <dbReference type="EMBL" id="KAK9165890.1"/>
    </source>
</evidence>
<evidence type="ECO:0008006" key="5">
    <source>
        <dbReference type="Google" id="ProtNLM"/>
    </source>
</evidence>
<keyword evidence="4" id="KW-1185">Reference proteome</keyword>
<gene>
    <name evidence="3" type="ORF">Scep_001081</name>
</gene>
<feature type="signal peptide" evidence="2">
    <location>
        <begin position="1"/>
        <end position="26"/>
    </location>
</feature>